<protein>
    <submittedName>
        <fullName evidence="1">Rpn family recombination-promoting nuclease/putative transposase</fullName>
    </submittedName>
</protein>
<keyword evidence="2" id="KW-1185">Reference proteome</keyword>
<dbReference type="EMBL" id="JBBNIN010000011">
    <property type="protein sequence ID" value="MEQ2711226.1"/>
    <property type="molecule type" value="Genomic_DNA"/>
</dbReference>
<dbReference type="Proteomes" id="UP001482154">
    <property type="component" value="Unassembled WGS sequence"/>
</dbReference>
<accession>A0ABV1IVI6</accession>
<dbReference type="InterPro" id="IPR010106">
    <property type="entry name" value="RpnA"/>
</dbReference>
<dbReference type="PANTHER" id="PTHR41317:SF1">
    <property type="entry name" value="PD-(D_E)XK NUCLEASE FAMILY TRANSPOSASE"/>
    <property type="match status" value="1"/>
</dbReference>
<dbReference type="NCBIfam" id="TIGR01784">
    <property type="entry name" value="T_den_put_tspse"/>
    <property type="match status" value="1"/>
</dbReference>
<evidence type="ECO:0000313" key="2">
    <source>
        <dbReference type="Proteomes" id="UP001482154"/>
    </source>
</evidence>
<name>A0ABV1IVI6_9FIRM</name>
<dbReference type="Pfam" id="PF12784">
    <property type="entry name" value="PDDEXK_2"/>
    <property type="match status" value="1"/>
</dbReference>
<reference evidence="1 2" key="1">
    <citation type="submission" date="2024-04" db="EMBL/GenBank/DDBJ databases">
        <title>Human intestinal bacterial collection.</title>
        <authorList>
            <person name="Pauvert C."/>
            <person name="Hitch T.C.A."/>
            <person name="Clavel T."/>
        </authorList>
    </citation>
    <scope>NUCLEOTIDE SEQUENCE [LARGE SCALE GENOMIC DNA]</scope>
    <source>
        <strain evidence="1 2">CLA-AA-H249</strain>
    </source>
</reference>
<evidence type="ECO:0000313" key="1">
    <source>
        <dbReference type="EMBL" id="MEQ2711226.1"/>
    </source>
</evidence>
<organism evidence="1 2">
    <name type="scientific">Anaerostipes amylophilus</name>
    <dbReference type="NCBI Taxonomy" id="2981779"/>
    <lineage>
        <taxon>Bacteria</taxon>
        <taxon>Bacillati</taxon>
        <taxon>Bacillota</taxon>
        <taxon>Clostridia</taxon>
        <taxon>Lachnospirales</taxon>
        <taxon>Lachnospiraceae</taxon>
        <taxon>Anaerostipes</taxon>
    </lineage>
</organism>
<gene>
    <name evidence="1" type="ORF">AAAU51_08580</name>
</gene>
<proteinExistence type="predicted"/>
<comment type="caution">
    <text evidence="1">The sequence shown here is derived from an EMBL/GenBank/DDBJ whole genome shotgun (WGS) entry which is preliminary data.</text>
</comment>
<sequence>MNIEMQNTYQEDWAERSLFYNCRMFTEGFKKGDPYWKLSPCIHIGILNFNMMKSPGYYHKVTLRDEKTNELYSRKFQFHVIELKKTKAAKGKARKHPLYRWARLITATTWEEIAQESVGNRYMERIQEEIYNLINNE</sequence>
<dbReference type="PANTHER" id="PTHR41317">
    <property type="entry name" value="PD-(D_E)XK NUCLEASE FAMILY TRANSPOSASE"/>
    <property type="match status" value="1"/>
</dbReference>
<dbReference type="RefSeq" id="WP_349111033.1">
    <property type="nucleotide sequence ID" value="NZ_JBBNIN010000011.1"/>
</dbReference>